<evidence type="ECO:0000313" key="1">
    <source>
        <dbReference type="EMBL" id="KAK7957043.1"/>
    </source>
</evidence>
<keyword evidence="2" id="KW-1185">Reference proteome</keyword>
<dbReference type="Proteomes" id="UP001391051">
    <property type="component" value="Unassembled WGS sequence"/>
</dbReference>
<evidence type="ECO:0008006" key="3">
    <source>
        <dbReference type="Google" id="ProtNLM"/>
    </source>
</evidence>
<protein>
    <recommendedName>
        <fullName evidence="3">GAF domain-containing protein</fullName>
    </recommendedName>
</protein>
<comment type="caution">
    <text evidence="1">The sequence shown here is derived from an EMBL/GenBank/DDBJ whole genome shotgun (WGS) entry which is preliminary data.</text>
</comment>
<reference evidence="1 2" key="1">
    <citation type="submission" date="2023-01" db="EMBL/GenBank/DDBJ databases">
        <title>Analysis of 21 Apiospora genomes using comparative genomics revels a genus with tremendous synthesis potential of carbohydrate active enzymes and secondary metabolites.</title>
        <authorList>
            <person name="Sorensen T."/>
        </authorList>
    </citation>
    <scope>NUCLEOTIDE SEQUENCE [LARGE SCALE GENOMIC DNA]</scope>
    <source>
        <strain evidence="1 2">CBS 24483</strain>
    </source>
</reference>
<proteinExistence type="predicted"/>
<sequence>MKYRRAPSMRAPVVLRGSPVRQGVAGCSGAHVAVHEPFLRDDELPHASLPRRAAGQSGLELFAVGDEDDRPQGALGLVSPGPADETAAEEVLDTLLHAVLVPGVVSGRPAHVGEDDLPELGT</sequence>
<accession>A0ABR1QK93</accession>
<evidence type="ECO:0000313" key="2">
    <source>
        <dbReference type="Proteomes" id="UP001391051"/>
    </source>
</evidence>
<dbReference type="RefSeq" id="XP_066702349.1">
    <property type="nucleotide sequence ID" value="XM_066842487.1"/>
</dbReference>
<name>A0ABR1QK93_9PEZI</name>
<dbReference type="GeneID" id="92075549"/>
<dbReference type="EMBL" id="JAQQWE010000004">
    <property type="protein sequence ID" value="KAK7957043.1"/>
    <property type="molecule type" value="Genomic_DNA"/>
</dbReference>
<organism evidence="1 2">
    <name type="scientific">Apiospora aurea</name>
    <dbReference type="NCBI Taxonomy" id="335848"/>
    <lineage>
        <taxon>Eukaryota</taxon>
        <taxon>Fungi</taxon>
        <taxon>Dikarya</taxon>
        <taxon>Ascomycota</taxon>
        <taxon>Pezizomycotina</taxon>
        <taxon>Sordariomycetes</taxon>
        <taxon>Xylariomycetidae</taxon>
        <taxon>Amphisphaeriales</taxon>
        <taxon>Apiosporaceae</taxon>
        <taxon>Apiospora</taxon>
    </lineage>
</organism>
<gene>
    <name evidence="1" type="ORF">PG986_006265</name>
</gene>